<dbReference type="GO" id="GO:0002229">
    <property type="term" value="P:defense response to oomycetes"/>
    <property type="evidence" value="ECO:0007669"/>
    <property type="project" value="UniProtKB-ARBA"/>
</dbReference>
<evidence type="ECO:0000256" key="2">
    <source>
        <dbReference type="ARBA" id="ARBA00008536"/>
    </source>
</evidence>
<comment type="similarity">
    <text evidence="2">In the N-terminal section; belongs to the leguminous lectin family.</text>
</comment>
<evidence type="ECO:0000313" key="21">
    <source>
        <dbReference type="EMBL" id="KAG2574305.1"/>
    </source>
</evidence>
<dbReference type="Proteomes" id="UP000823388">
    <property type="component" value="Chromosome 7K"/>
</dbReference>
<feature type="compositionally biased region" description="Polar residues" evidence="17">
    <location>
        <begin position="715"/>
        <end position="735"/>
    </location>
</feature>
<keyword evidence="15" id="KW-0325">Glycoprotein</keyword>
<dbReference type="Pfam" id="PF00139">
    <property type="entry name" value="Lectin_legB"/>
    <property type="match status" value="1"/>
</dbReference>
<gene>
    <name evidence="21" type="ORF">PVAP13_7KG320400</name>
</gene>
<keyword evidence="13 18" id="KW-0472">Membrane</keyword>
<evidence type="ECO:0000256" key="5">
    <source>
        <dbReference type="ARBA" id="ARBA00022679"/>
    </source>
</evidence>
<comment type="subcellular location">
    <subcellularLocation>
        <location evidence="1">Cell membrane</location>
        <topology evidence="1">Single-pass type I membrane protein</topology>
    </subcellularLocation>
</comment>
<feature type="transmembrane region" description="Helical" evidence="18">
    <location>
        <begin position="286"/>
        <end position="310"/>
    </location>
</feature>
<dbReference type="GO" id="GO:0030246">
    <property type="term" value="F:carbohydrate binding"/>
    <property type="evidence" value="ECO:0007669"/>
    <property type="project" value="UniProtKB-KW"/>
</dbReference>
<dbReference type="Gene3D" id="3.30.200.20">
    <property type="entry name" value="Phosphorylase Kinase, domain 1"/>
    <property type="match status" value="1"/>
</dbReference>
<evidence type="ECO:0000256" key="15">
    <source>
        <dbReference type="ARBA" id="ARBA00023180"/>
    </source>
</evidence>
<feature type="signal peptide" evidence="19">
    <location>
        <begin position="1"/>
        <end position="27"/>
    </location>
</feature>
<feature type="binding site" evidence="16">
    <location>
        <position position="384"/>
    </location>
    <ligand>
        <name>ATP</name>
        <dbReference type="ChEBI" id="CHEBI:30616"/>
    </ligand>
</feature>
<evidence type="ECO:0000256" key="4">
    <source>
        <dbReference type="ARBA" id="ARBA00022475"/>
    </source>
</evidence>
<comment type="caution">
    <text evidence="21">The sequence shown here is derived from an EMBL/GenBank/DDBJ whole genome shotgun (WGS) entry which is preliminary data.</text>
</comment>
<accession>A0A8T0QKZ9</accession>
<protein>
    <recommendedName>
        <fullName evidence="20">Protein kinase domain-containing protein</fullName>
    </recommendedName>
</protein>
<feature type="compositionally biased region" description="Low complexity" evidence="17">
    <location>
        <begin position="658"/>
        <end position="695"/>
    </location>
</feature>
<dbReference type="InterPro" id="IPR000719">
    <property type="entry name" value="Prot_kinase_dom"/>
</dbReference>
<evidence type="ECO:0000256" key="7">
    <source>
        <dbReference type="ARBA" id="ARBA00022729"/>
    </source>
</evidence>
<feature type="chain" id="PRO_5035740311" description="Protein kinase domain-containing protein" evidence="19">
    <location>
        <begin position="28"/>
        <end position="735"/>
    </location>
</feature>
<keyword evidence="14" id="KW-0675">Receptor</keyword>
<dbReference type="SMART" id="SM00220">
    <property type="entry name" value="S_TKc"/>
    <property type="match status" value="1"/>
</dbReference>
<dbReference type="InterPro" id="IPR011009">
    <property type="entry name" value="Kinase-like_dom_sf"/>
</dbReference>
<keyword evidence="7 19" id="KW-0732">Signal</keyword>
<dbReference type="InterPro" id="IPR008271">
    <property type="entry name" value="Ser/Thr_kinase_AS"/>
</dbReference>
<dbReference type="InterPro" id="IPR001220">
    <property type="entry name" value="Legume_lectin_dom"/>
</dbReference>
<evidence type="ECO:0000313" key="22">
    <source>
        <dbReference type="Proteomes" id="UP000823388"/>
    </source>
</evidence>
<dbReference type="SUPFAM" id="SSF56112">
    <property type="entry name" value="Protein kinase-like (PK-like)"/>
    <property type="match status" value="1"/>
</dbReference>
<dbReference type="PROSITE" id="PS00108">
    <property type="entry name" value="PROTEIN_KINASE_ST"/>
    <property type="match status" value="1"/>
</dbReference>
<feature type="region of interest" description="Disordered" evidence="17">
    <location>
        <begin position="640"/>
        <end position="735"/>
    </location>
</feature>
<keyword evidence="4" id="KW-1003">Cell membrane</keyword>
<evidence type="ECO:0000256" key="6">
    <source>
        <dbReference type="ARBA" id="ARBA00022692"/>
    </source>
</evidence>
<evidence type="ECO:0000256" key="17">
    <source>
        <dbReference type="SAM" id="MobiDB-lite"/>
    </source>
</evidence>
<keyword evidence="8" id="KW-0430">Lectin</keyword>
<evidence type="ECO:0000256" key="16">
    <source>
        <dbReference type="PROSITE-ProRule" id="PRU10141"/>
    </source>
</evidence>
<keyword evidence="11 16" id="KW-0067">ATP-binding</keyword>
<dbReference type="GO" id="GO:0005524">
    <property type="term" value="F:ATP binding"/>
    <property type="evidence" value="ECO:0007669"/>
    <property type="project" value="UniProtKB-UniRule"/>
</dbReference>
<evidence type="ECO:0000256" key="8">
    <source>
        <dbReference type="ARBA" id="ARBA00022734"/>
    </source>
</evidence>
<dbReference type="AlphaFoldDB" id="A0A8T0QKZ9"/>
<dbReference type="Gene3D" id="2.60.120.200">
    <property type="match status" value="1"/>
</dbReference>
<keyword evidence="10" id="KW-0418">Kinase</keyword>
<evidence type="ECO:0000256" key="10">
    <source>
        <dbReference type="ARBA" id="ARBA00022777"/>
    </source>
</evidence>
<dbReference type="PANTHER" id="PTHR27007">
    <property type="match status" value="1"/>
</dbReference>
<keyword evidence="6 18" id="KW-0812">Transmembrane</keyword>
<dbReference type="GO" id="GO:0005886">
    <property type="term" value="C:plasma membrane"/>
    <property type="evidence" value="ECO:0007669"/>
    <property type="project" value="UniProtKB-SubCell"/>
</dbReference>
<proteinExistence type="inferred from homology"/>
<evidence type="ECO:0000256" key="12">
    <source>
        <dbReference type="ARBA" id="ARBA00022989"/>
    </source>
</evidence>
<dbReference type="PROSITE" id="PS00107">
    <property type="entry name" value="PROTEIN_KINASE_ATP"/>
    <property type="match status" value="1"/>
</dbReference>
<evidence type="ECO:0000256" key="14">
    <source>
        <dbReference type="ARBA" id="ARBA00023170"/>
    </source>
</evidence>
<dbReference type="FunFam" id="1.10.510.10:FF:000240">
    <property type="entry name" value="Lectin-domain containing receptor kinase A4.3"/>
    <property type="match status" value="1"/>
</dbReference>
<keyword evidence="22" id="KW-1185">Reference proteome</keyword>
<evidence type="ECO:0000259" key="20">
    <source>
        <dbReference type="PROSITE" id="PS50011"/>
    </source>
</evidence>
<dbReference type="GO" id="GO:0004672">
    <property type="term" value="F:protein kinase activity"/>
    <property type="evidence" value="ECO:0007669"/>
    <property type="project" value="InterPro"/>
</dbReference>
<evidence type="ECO:0000256" key="9">
    <source>
        <dbReference type="ARBA" id="ARBA00022741"/>
    </source>
</evidence>
<evidence type="ECO:0000256" key="3">
    <source>
        <dbReference type="ARBA" id="ARBA00010217"/>
    </source>
</evidence>
<keyword evidence="9 16" id="KW-0547">Nucleotide-binding</keyword>
<comment type="similarity">
    <text evidence="3">In the C-terminal section; belongs to the protein kinase superfamily. Ser/Thr protein kinase family.</text>
</comment>
<evidence type="ECO:0000256" key="11">
    <source>
        <dbReference type="ARBA" id="ARBA00022840"/>
    </source>
</evidence>
<dbReference type="InterPro" id="IPR050528">
    <property type="entry name" value="L-type_Lectin-RKs"/>
</dbReference>
<dbReference type="SUPFAM" id="SSF49899">
    <property type="entry name" value="Concanavalin A-like lectins/glucanases"/>
    <property type="match status" value="1"/>
</dbReference>
<organism evidence="21 22">
    <name type="scientific">Panicum virgatum</name>
    <name type="common">Blackwell switchgrass</name>
    <dbReference type="NCBI Taxonomy" id="38727"/>
    <lineage>
        <taxon>Eukaryota</taxon>
        <taxon>Viridiplantae</taxon>
        <taxon>Streptophyta</taxon>
        <taxon>Embryophyta</taxon>
        <taxon>Tracheophyta</taxon>
        <taxon>Spermatophyta</taxon>
        <taxon>Magnoliopsida</taxon>
        <taxon>Liliopsida</taxon>
        <taxon>Poales</taxon>
        <taxon>Poaceae</taxon>
        <taxon>PACMAD clade</taxon>
        <taxon>Panicoideae</taxon>
        <taxon>Panicodae</taxon>
        <taxon>Paniceae</taxon>
        <taxon>Panicinae</taxon>
        <taxon>Panicum</taxon>
        <taxon>Panicum sect. Hiantes</taxon>
    </lineage>
</organism>
<dbReference type="InterPro" id="IPR013320">
    <property type="entry name" value="ConA-like_dom_sf"/>
</dbReference>
<name>A0A8T0QKZ9_PANVG</name>
<evidence type="ECO:0000256" key="18">
    <source>
        <dbReference type="SAM" id="Phobius"/>
    </source>
</evidence>
<feature type="domain" description="Protein kinase" evidence="20">
    <location>
        <begin position="355"/>
        <end position="638"/>
    </location>
</feature>
<dbReference type="CDD" id="cd14066">
    <property type="entry name" value="STKc_IRAK"/>
    <property type="match status" value="1"/>
</dbReference>
<keyword evidence="12 18" id="KW-1133">Transmembrane helix</keyword>
<keyword evidence="5" id="KW-0808">Transferase</keyword>
<evidence type="ECO:0000256" key="1">
    <source>
        <dbReference type="ARBA" id="ARBA00004251"/>
    </source>
</evidence>
<sequence>MAMVKKVPKTLLRNLAHLLCVATLSHATSLSFSYNFTTPGALTSPDLKYLSNATAAGDRVDLTKNTSWSTGRMAYGRPVQLWDDAGKVASFTSNFTFVIKSRNSSAQGDGMAFFVGTYPPDVPQDSNGGFLGLVNNPFNPANTYFPATVAVEFDAFRNDWDPKDTMSHVGVDVNNISSVAYAALPDGCFNGAMSAWVRYDANASTLSVTLRFDDQPGLGVYNVNAPVDLRAEGLPQQAAVGFSAATGDYVESHQILSWSFESALTNVAVINKTATTTSKSTKTTNVGLIAGLASAGTVIIMLIIAAWICYREHQKRKGAKQIRQASPRDMDDEFKKGTGPRRFTYRQLSRATRRFSDDAKLGEGGFGSVYRGFLPDLGLHVAIKRVSKTSNQGRREYISEVTIISRLRHRNLVQLVGWCHEGDDLLLVYELMTNGSLDTHLYSTTNVLTWPIRYNIILGMGSALLYLHQEWEQCVVHRDIKPSNVMLDSSFNAKLGDFGLARLVSHTRDAHTTMVAGTRGYIDPECAVTCRATTRSDVYSFGILLLEIACGRKPVVHEEDESKVLLVRWVWELYGRGELLDAADARLLDGGEAGALVPLEVERTLVVGLWCAHPDSASRPSIRQAMNVLQFEAPLPELPPDMPVATYGPPAPVGGGYQSSNTTSTSGTGSASSGGHSSASDQTAHSSSSSAMSGAWGTRSLAAPNTRSETRGSPRESNIGSSGMTGQFQSISSQS</sequence>
<evidence type="ECO:0000256" key="13">
    <source>
        <dbReference type="ARBA" id="ARBA00023136"/>
    </source>
</evidence>
<dbReference type="PROSITE" id="PS50011">
    <property type="entry name" value="PROTEIN_KINASE_DOM"/>
    <property type="match status" value="1"/>
</dbReference>
<dbReference type="EMBL" id="CM029049">
    <property type="protein sequence ID" value="KAG2574305.1"/>
    <property type="molecule type" value="Genomic_DNA"/>
</dbReference>
<dbReference type="InterPro" id="IPR017441">
    <property type="entry name" value="Protein_kinase_ATP_BS"/>
</dbReference>
<dbReference type="FunFam" id="3.30.200.20:FF:000168">
    <property type="entry name" value="L-type lectin-domain containing receptor kinase IX.1"/>
    <property type="match status" value="1"/>
</dbReference>
<evidence type="ECO:0000256" key="19">
    <source>
        <dbReference type="SAM" id="SignalP"/>
    </source>
</evidence>
<dbReference type="CDD" id="cd06899">
    <property type="entry name" value="lectin_legume_LecRK_Arcelin_ConA"/>
    <property type="match status" value="1"/>
</dbReference>
<reference evidence="21" key="1">
    <citation type="submission" date="2020-05" db="EMBL/GenBank/DDBJ databases">
        <title>WGS assembly of Panicum virgatum.</title>
        <authorList>
            <person name="Lovell J.T."/>
            <person name="Jenkins J."/>
            <person name="Shu S."/>
            <person name="Juenger T.E."/>
            <person name="Schmutz J."/>
        </authorList>
    </citation>
    <scope>NUCLEOTIDE SEQUENCE</scope>
    <source>
        <strain evidence="21">AP13</strain>
    </source>
</reference>
<dbReference type="Gene3D" id="1.10.510.10">
    <property type="entry name" value="Transferase(Phosphotransferase) domain 1"/>
    <property type="match status" value="1"/>
</dbReference>
<dbReference type="Pfam" id="PF00069">
    <property type="entry name" value="Pkinase"/>
    <property type="match status" value="1"/>
</dbReference>